<dbReference type="RefSeq" id="WP_110852801.1">
    <property type="nucleotide sequence ID" value="NZ_QKLZ01000008.1"/>
</dbReference>
<dbReference type="OrthoDB" id="9975590at2"/>
<sequence>MAARETGSTTSQGSAPGGPQGSSAAGRESRKPQRGERSRLGWIAITVAGLLTAWQVVYAITVESVANRDTYESIGLMLVLVLAVGSLVLGIVALAQRVLPRWPAVAALAVGVYAFIVAIAGWIGRLMY</sequence>
<feature type="transmembrane region" description="Helical" evidence="2">
    <location>
        <begin position="102"/>
        <end position="123"/>
    </location>
</feature>
<feature type="compositionally biased region" description="Basic and acidic residues" evidence="1">
    <location>
        <begin position="27"/>
        <end position="36"/>
    </location>
</feature>
<dbReference type="EMBL" id="UETB01000008">
    <property type="protein sequence ID" value="SSA43324.1"/>
    <property type="molecule type" value="Genomic_DNA"/>
</dbReference>
<dbReference type="AlphaFoldDB" id="A0A2Y9AFT5"/>
<name>A0A2Y9AFT5_9MICO</name>
<proteinExistence type="predicted"/>
<dbReference type="Proteomes" id="UP000250222">
    <property type="component" value="Unassembled WGS sequence"/>
</dbReference>
<evidence type="ECO:0000313" key="3">
    <source>
        <dbReference type="EMBL" id="SSA43324.1"/>
    </source>
</evidence>
<gene>
    <name evidence="3" type="ORF">SAMN05216184_10888</name>
</gene>
<feature type="region of interest" description="Disordered" evidence="1">
    <location>
        <begin position="1"/>
        <end position="36"/>
    </location>
</feature>
<feature type="transmembrane region" description="Helical" evidence="2">
    <location>
        <begin position="40"/>
        <end position="61"/>
    </location>
</feature>
<keyword evidence="2" id="KW-1133">Transmembrane helix</keyword>
<feature type="transmembrane region" description="Helical" evidence="2">
    <location>
        <begin position="73"/>
        <end position="95"/>
    </location>
</feature>
<reference evidence="3 4" key="1">
    <citation type="submission" date="2016-10" db="EMBL/GenBank/DDBJ databases">
        <authorList>
            <person name="Cai Z."/>
        </authorList>
    </citation>
    <scope>NUCLEOTIDE SEQUENCE [LARGE SCALE GENOMIC DNA]</scope>
    <source>
        <strain evidence="3 4">CGMCC 1.10826</strain>
    </source>
</reference>
<evidence type="ECO:0000256" key="1">
    <source>
        <dbReference type="SAM" id="MobiDB-lite"/>
    </source>
</evidence>
<keyword evidence="2" id="KW-0812">Transmembrane</keyword>
<keyword evidence="4" id="KW-1185">Reference proteome</keyword>
<protein>
    <submittedName>
        <fullName evidence="3">Uncharacterized protein</fullName>
    </submittedName>
</protein>
<evidence type="ECO:0000313" key="4">
    <source>
        <dbReference type="Proteomes" id="UP000250222"/>
    </source>
</evidence>
<keyword evidence="2" id="KW-0472">Membrane</keyword>
<organism evidence="3 4">
    <name type="scientific">Georgenia satyanarayanai</name>
    <dbReference type="NCBI Taxonomy" id="860221"/>
    <lineage>
        <taxon>Bacteria</taxon>
        <taxon>Bacillati</taxon>
        <taxon>Actinomycetota</taxon>
        <taxon>Actinomycetes</taxon>
        <taxon>Micrococcales</taxon>
        <taxon>Bogoriellaceae</taxon>
        <taxon>Georgenia</taxon>
    </lineage>
</organism>
<accession>A0A2Y9AFT5</accession>
<evidence type="ECO:0000256" key="2">
    <source>
        <dbReference type="SAM" id="Phobius"/>
    </source>
</evidence>
<feature type="compositionally biased region" description="Polar residues" evidence="1">
    <location>
        <begin position="1"/>
        <end position="10"/>
    </location>
</feature>